<dbReference type="Pfam" id="PF22673">
    <property type="entry name" value="MCP-like_PDC_1"/>
    <property type="match status" value="1"/>
</dbReference>
<feature type="domain" description="Methyl-accepting transducer" evidence="4">
    <location>
        <begin position="481"/>
        <end position="701"/>
    </location>
</feature>
<keyword evidence="1 2" id="KW-0807">Transducer</keyword>
<dbReference type="Gene3D" id="3.30.450.20">
    <property type="entry name" value="PAS domain"/>
    <property type="match status" value="1"/>
</dbReference>
<dbReference type="EMBL" id="AP012492">
    <property type="protein sequence ID" value="BAM32194.1"/>
    <property type="molecule type" value="Genomic_DNA"/>
</dbReference>
<organism evidence="5 6">
    <name type="scientific">Helicobacter cinaedi CCUG 18818 = ATCC BAA-847</name>
    <dbReference type="NCBI Taxonomy" id="537971"/>
    <lineage>
        <taxon>Bacteria</taxon>
        <taxon>Pseudomonadati</taxon>
        <taxon>Campylobacterota</taxon>
        <taxon>Epsilonproteobacteria</taxon>
        <taxon>Campylobacterales</taxon>
        <taxon>Helicobacteraceae</taxon>
        <taxon>Helicobacter</taxon>
    </lineage>
</organism>
<dbReference type="GO" id="GO:0016020">
    <property type="term" value="C:membrane"/>
    <property type="evidence" value="ECO:0007669"/>
    <property type="project" value="InterPro"/>
</dbReference>
<gene>
    <name evidence="5" type="ORF">HCBAA847_0956</name>
</gene>
<name>A0AAI8MMU7_9HELI</name>
<dbReference type="RefSeq" id="WP_015453462.1">
    <property type="nucleotide sequence ID" value="NC_020555.1"/>
</dbReference>
<keyword evidence="3" id="KW-0472">Membrane</keyword>
<dbReference type="Pfam" id="PF00015">
    <property type="entry name" value="MCPsignal"/>
    <property type="match status" value="1"/>
</dbReference>
<protein>
    <recommendedName>
        <fullName evidence="4">Methyl-accepting transducer domain-containing protein</fullName>
    </recommendedName>
</protein>
<dbReference type="PROSITE" id="PS50111">
    <property type="entry name" value="CHEMOTAXIS_TRANSDUC_2"/>
    <property type="match status" value="1"/>
</dbReference>
<sequence length="701" mass="77033">MLTSLRKLKFGTKMNLIVAIVVLVCIGIMALVIFSQSRSTLDKEAKTMLYNVAQRHANKIAPIFDESFALLENTQGVINNFLKAGITLDNKTIDESVSSLLDTSNWAKYAYVFLFEPYAHNGLQKDFVSKNGKSGYLMIYRDDDPTRIGGVHRVNAESKVLDFSAVQNAIQEKRSIFGVPVEITLEGESFHAVNAVVPLFSGNQLIGVLGMSINLDTIIQQIVLNKENSVYENDFILILSTGGVYAASDDISLFGKKIAEVNTHPSLQQITDAQAAHTSGVYEYINRHGKEAIGGVSTFEVWRNTGSFWSVLVSAPQTSVYAPLRKITITMLVSVLASCASIVFIISLFVRFALVKRLSSISNALFEFFKYLNHQRKDAPNPLKIIAQDELGQMGIEINENIEKTKLGLESDQALVAQSLQVIDKAKQGYIDSLIESKGSNPQLNNLRDSVNELLKLLMTGVGKDLNEINRVFESYVSLDFTTEVNNASGRVEVVTNTLGEEIRKMLHTSSNFAQNLSEEAKALAEAVNNLTNLTNSQASSLEQTAQAVEEITSSMQNVSGKTSEVIQQSEDIKNVIGIIRDIADQTNLLALNAAIEAARAGEHGRGFAVVADEVRKLAERTQKSLGEIEANTNLLVQSINDMGESIREQTTGVTQINEAISHLESVTQENVEIANSSAEISQRVDRVAKDILDDVNKKRF</sequence>
<evidence type="ECO:0000256" key="1">
    <source>
        <dbReference type="ARBA" id="ARBA00023224"/>
    </source>
</evidence>
<dbReference type="Gene3D" id="1.10.287.950">
    <property type="entry name" value="Methyl-accepting chemotaxis protein"/>
    <property type="match status" value="1"/>
</dbReference>
<evidence type="ECO:0000313" key="5">
    <source>
        <dbReference type="EMBL" id="BAM32194.1"/>
    </source>
</evidence>
<accession>A0AAI8MMU7</accession>
<reference evidence="5 6" key="1">
    <citation type="journal article" date="2012" name="J. Bacteriol.">
        <title>Complete Genome Sequence of Helicobacter cinaedi Type Strain ATCC BAA-847.</title>
        <authorList>
            <person name="Miyoshi-Akiyama T."/>
            <person name="Takeshita N."/>
            <person name="Ohmagari N."/>
            <person name="Kirikae T."/>
        </authorList>
    </citation>
    <scope>NUCLEOTIDE SEQUENCE [LARGE SCALE GENOMIC DNA]</scope>
    <source>
        <strain evidence="5 6">ATCC BAA-847</strain>
    </source>
</reference>
<evidence type="ECO:0000313" key="6">
    <source>
        <dbReference type="Proteomes" id="UP000006036"/>
    </source>
</evidence>
<keyword evidence="3" id="KW-1133">Transmembrane helix</keyword>
<dbReference type="SMART" id="SM00283">
    <property type="entry name" value="MA"/>
    <property type="match status" value="1"/>
</dbReference>
<dbReference type="CDD" id="cd18774">
    <property type="entry name" value="PDC2_HK_sensor"/>
    <property type="match status" value="1"/>
</dbReference>
<proteinExistence type="predicted"/>
<evidence type="ECO:0000256" key="2">
    <source>
        <dbReference type="PROSITE-ProRule" id="PRU00284"/>
    </source>
</evidence>
<dbReference type="KEGG" id="hcb:HCBAA847_0956"/>
<feature type="transmembrane region" description="Helical" evidence="3">
    <location>
        <begin position="327"/>
        <end position="350"/>
    </location>
</feature>
<dbReference type="PANTHER" id="PTHR32089">
    <property type="entry name" value="METHYL-ACCEPTING CHEMOTAXIS PROTEIN MCPB"/>
    <property type="match status" value="1"/>
</dbReference>
<feature type="transmembrane region" description="Helical" evidence="3">
    <location>
        <begin position="12"/>
        <end position="34"/>
    </location>
</feature>
<dbReference type="InterPro" id="IPR004089">
    <property type="entry name" value="MCPsignal_dom"/>
</dbReference>
<dbReference type="Proteomes" id="UP000006036">
    <property type="component" value="Chromosome 1"/>
</dbReference>
<evidence type="ECO:0000259" key="4">
    <source>
        <dbReference type="PROSITE" id="PS50111"/>
    </source>
</evidence>
<evidence type="ECO:0000256" key="3">
    <source>
        <dbReference type="SAM" id="Phobius"/>
    </source>
</evidence>
<dbReference type="SUPFAM" id="SSF58104">
    <property type="entry name" value="Methyl-accepting chemotaxis protein (MCP) signaling domain"/>
    <property type="match status" value="1"/>
</dbReference>
<dbReference type="GO" id="GO:0007165">
    <property type="term" value="P:signal transduction"/>
    <property type="evidence" value="ECO:0007669"/>
    <property type="project" value="UniProtKB-KW"/>
</dbReference>
<dbReference type="PANTHER" id="PTHR32089:SF112">
    <property type="entry name" value="LYSOZYME-LIKE PROTEIN-RELATED"/>
    <property type="match status" value="1"/>
</dbReference>
<dbReference type="AlphaFoldDB" id="A0AAI8MMU7"/>
<keyword evidence="3" id="KW-0812">Transmembrane</keyword>